<sequence length="219" mass="25580">MQRTVVERDDKLENEKLALEKENLRKVMDNFSLSTGLSVVAVNLYGEVFLSGAQYEENTFCQYIQSIAEGRERCRRCYEKACKEAFKWDEPYFFRCHGGLVMWAAPLQIEQTRVGAIVCGQVLLWKADRLFLNEIKSLPLYAGHPDQLLNKARELKVISVRQCQAAAELLKAVVEHFSNTGYYLLIDQKNKYNWRNMVLSQIRDRKKHMRKQHLTVPFI</sequence>
<name>A0ABR7F8M2_9FIRM</name>
<gene>
    <name evidence="2" type="ORF">H8S76_04915</name>
</gene>
<proteinExistence type="predicted"/>
<evidence type="ECO:0000313" key="3">
    <source>
        <dbReference type="Proteomes" id="UP000654573"/>
    </source>
</evidence>
<dbReference type="RefSeq" id="WP_103731112.1">
    <property type="nucleotide sequence ID" value="NZ_JACOOU010000002.1"/>
</dbReference>
<dbReference type="EMBL" id="JACOOU010000002">
    <property type="protein sequence ID" value="MBC5671579.1"/>
    <property type="molecule type" value="Genomic_DNA"/>
</dbReference>
<comment type="caution">
    <text evidence="2">The sequence shown here is derived from an EMBL/GenBank/DDBJ whole genome shotgun (WGS) entry which is preliminary data.</text>
</comment>
<dbReference type="Pfam" id="PF10114">
    <property type="entry name" value="PocR"/>
    <property type="match status" value="1"/>
</dbReference>
<evidence type="ECO:0000313" key="2">
    <source>
        <dbReference type="EMBL" id="MBC5671579.1"/>
    </source>
</evidence>
<dbReference type="Proteomes" id="UP000654573">
    <property type="component" value="Unassembled WGS sequence"/>
</dbReference>
<accession>A0ABR7F8M2</accession>
<protein>
    <submittedName>
        <fullName evidence="2">PocR ligand-binding domain-containing protein</fullName>
    </submittedName>
</protein>
<dbReference type="InterPro" id="IPR018771">
    <property type="entry name" value="PocR_dom"/>
</dbReference>
<keyword evidence="3" id="KW-1185">Reference proteome</keyword>
<organism evidence="2 3">
    <name type="scientific">Blautia celeris</name>
    <dbReference type="NCBI Taxonomy" id="2763026"/>
    <lineage>
        <taxon>Bacteria</taxon>
        <taxon>Bacillati</taxon>
        <taxon>Bacillota</taxon>
        <taxon>Clostridia</taxon>
        <taxon>Lachnospirales</taxon>
        <taxon>Lachnospiraceae</taxon>
        <taxon>Blautia</taxon>
    </lineage>
</organism>
<reference evidence="2 3" key="1">
    <citation type="submission" date="2020-08" db="EMBL/GenBank/DDBJ databases">
        <title>Genome public.</title>
        <authorList>
            <person name="Liu C."/>
            <person name="Sun Q."/>
        </authorList>
    </citation>
    <scope>NUCLEOTIDE SEQUENCE [LARGE SCALE GENOMIC DNA]</scope>
    <source>
        <strain evidence="2 3">NSJ-34</strain>
    </source>
</reference>
<evidence type="ECO:0000259" key="1">
    <source>
        <dbReference type="Pfam" id="PF10114"/>
    </source>
</evidence>
<feature type="domain" description="PocR" evidence="1">
    <location>
        <begin position="19"/>
        <end position="182"/>
    </location>
</feature>